<organism evidence="8 9">
    <name type="scientific">Corallococcus exercitus</name>
    <dbReference type="NCBI Taxonomy" id="2316736"/>
    <lineage>
        <taxon>Bacteria</taxon>
        <taxon>Pseudomonadati</taxon>
        <taxon>Myxococcota</taxon>
        <taxon>Myxococcia</taxon>
        <taxon>Myxococcales</taxon>
        <taxon>Cystobacterineae</taxon>
        <taxon>Myxococcaceae</taxon>
        <taxon>Corallococcus</taxon>
    </lineage>
</organism>
<accession>A0A7Y4NXE4</accession>
<evidence type="ECO:0000313" key="9">
    <source>
        <dbReference type="Proteomes" id="UP000563426"/>
    </source>
</evidence>
<evidence type="ECO:0000259" key="7">
    <source>
        <dbReference type="PROSITE" id="PS51007"/>
    </source>
</evidence>
<dbReference type="EMBL" id="JABFJV010000453">
    <property type="protein sequence ID" value="NOK39323.1"/>
    <property type="molecule type" value="Genomic_DNA"/>
</dbReference>
<keyword evidence="9" id="KW-1185">Reference proteome</keyword>
<name>A0A7Y4NXE4_9BACT</name>
<keyword evidence="2 4" id="KW-0479">Metal-binding</keyword>
<reference evidence="8 9" key="1">
    <citation type="submission" date="2020-05" db="EMBL/GenBank/DDBJ databases">
        <authorList>
            <person name="Whitworth D."/>
        </authorList>
    </citation>
    <scope>NUCLEOTIDE SEQUENCE [LARGE SCALE GENOMIC DNA]</scope>
    <source>
        <strain evidence="8 9">AB043B</strain>
    </source>
</reference>
<gene>
    <name evidence="8" type="ORF">HMI49_39750</name>
</gene>
<dbReference type="GO" id="GO:0046872">
    <property type="term" value="F:metal ion binding"/>
    <property type="evidence" value="ECO:0007669"/>
    <property type="project" value="UniProtKB-KW"/>
</dbReference>
<dbReference type="GO" id="GO:0009055">
    <property type="term" value="F:electron transfer activity"/>
    <property type="evidence" value="ECO:0007669"/>
    <property type="project" value="InterPro"/>
</dbReference>
<sequence length="148" mass="16702">MKRLFFLLTLLPALSSAQDRGELVFNQACSRCHQAQQPTERPKASLFATRDAVGPAMSQVRQKMDLDQLRAWVKAPYRINRKTACDTRLLAPEDTDALMGFLATVTVPTPPPRRQLLKDQVEQRESEHAAQRKAEEKAKSQSTNQGKK</sequence>
<feature type="domain" description="Cytochrome c" evidence="7">
    <location>
        <begin position="16"/>
        <end position="106"/>
    </location>
</feature>
<proteinExistence type="predicted"/>
<dbReference type="Gene3D" id="1.10.760.10">
    <property type="entry name" value="Cytochrome c-like domain"/>
    <property type="match status" value="1"/>
</dbReference>
<evidence type="ECO:0000256" key="2">
    <source>
        <dbReference type="ARBA" id="ARBA00022723"/>
    </source>
</evidence>
<dbReference type="InterPro" id="IPR009056">
    <property type="entry name" value="Cyt_c-like_dom"/>
</dbReference>
<keyword evidence="3 4" id="KW-0408">Iron</keyword>
<feature type="chain" id="PRO_5030820591" description="Cytochrome c domain-containing protein" evidence="6">
    <location>
        <begin position="18"/>
        <end position="148"/>
    </location>
</feature>
<dbReference type="AlphaFoldDB" id="A0A7Y4NXE4"/>
<feature type="region of interest" description="Disordered" evidence="5">
    <location>
        <begin position="118"/>
        <end position="148"/>
    </location>
</feature>
<dbReference type="SUPFAM" id="SSF46626">
    <property type="entry name" value="Cytochrome c"/>
    <property type="match status" value="1"/>
</dbReference>
<evidence type="ECO:0000256" key="6">
    <source>
        <dbReference type="SAM" id="SignalP"/>
    </source>
</evidence>
<feature type="compositionally biased region" description="Basic and acidic residues" evidence="5">
    <location>
        <begin position="118"/>
        <end position="139"/>
    </location>
</feature>
<keyword evidence="1 4" id="KW-0349">Heme</keyword>
<evidence type="ECO:0000256" key="5">
    <source>
        <dbReference type="SAM" id="MobiDB-lite"/>
    </source>
</evidence>
<dbReference type="InterPro" id="IPR036909">
    <property type="entry name" value="Cyt_c-like_dom_sf"/>
</dbReference>
<keyword evidence="6" id="KW-0732">Signal</keyword>
<feature type="signal peptide" evidence="6">
    <location>
        <begin position="1"/>
        <end position="17"/>
    </location>
</feature>
<evidence type="ECO:0000256" key="3">
    <source>
        <dbReference type="ARBA" id="ARBA00023004"/>
    </source>
</evidence>
<dbReference type="RefSeq" id="WP_171438731.1">
    <property type="nucleotide sequence ID" value="NZ_JABFJV010000453.1"/>
</dbReference>
<comment type="caution">
    <text evidence="8">The sequence shown here is derived from an EMBL/GenBank/DDBJ whole genome shotgun (WGS) entry which is preliminary data.</text>
</comment>
<evidence type="ECO:0000313" key="8">
    <source>
        <dbReference type="EMBL" id="NOK39323.1"/>
    </source>
</evidence>
<dbReference type="PROSITE" id="PS51007">
    <property type="entry name" value="CYTC"/>
    <property type="match status" value="1"/>
</dbReference>
<evidence type="ECO:0000256" key="4">
    <source>
        <dbReference type="PROSITE-ProRule" id="PRU00433"/>
    </source>
</evidence>
<evidence type="ECO:0000256" key="1">
    <source>
        <dbReference type="ARBA" id="ARBA00022617"/>
    </source>
</evidence>
<dbReference type="Proteomes" id="UP000563426">
    <property type="component" value="Unassembled WGS sequence"/>
</dbReference>
<protein>
    <recommendedName>
        <fullName evidence="7">Cytochrome c domain-containing protein</fullName>
    </recommendedName>
</protein>
<dbReference type="GO" id="GO:0020037">
    <property type="term" value="F:heme binding"/>
    <property type="evidence" value="ECO:0007669"/>
    <property type="project" value="InterPro"/>
</dbReference>